<gene>
    <name evidence="2" type="ORF">C1E24_20865</name>
</gene>
<sequence>MKNKFKIIFFTLFFALLGTAFLKQDLITATLFSSIAILFLMSGPEKEENTLWLTIFSILAVSLIGSIVFAIQHSLEHYWYLPYVLSSLLLVYWVVIGSKENNGVVLFLKNTRPLQRVGIAFLLLYPIAGLLTMSLNSAVDHMNGLALGLGLLASNKWVKVR</sequence>
<name>A0A5R9PXP5_9GAMM</name>
<protein>
    <submittedName>
        <fullName evidence="2">Uncharacterized protein</fullName>
    </submittedName>
</protein>
<keyword evidence="1" id="KW-0812">Transmembrane</keyword>
<dbReference type="AlphaFoldDB" id="A0A5R9PXP5"/>
<reference evidence="2 3" key="1">
    <citation type="submission" date="2018-01" db="EMBL/GenBank/DDBJ databases">
        <title>Co-occurrence of chitin degradation, pigmentation and bioactivity in marine Pseudoalteromonas.</title>
        <authorList>
            <person name="Paulsen S."/>
            <person name="Gram L."/>
            <person name="Machado H."/>
        </authorList>
    </citation>
    <scope>NUCLEOTIDE SEQUENCE [LARGE SCALE GENOMIC DNA]</scope>
    <source>
        <strain evidence="2 3">S3663</strain>
    </source>
</reference>
<evidence type="ECO:0000256" key="1">
    <source>
        <dbReference type="SAM" id="Phobius"/>
    </source>
</evidence>
<evidence type="ECO:0000313" key="2">
    <source>
        <dbReference type="EMBL" id="TLX45076.1"/>
    </source>
</evidence>
<accession>A0A5R9PXP5</accession>
<comment type="caution">
    <text evidence="2">The sequence shown here is derived from an EMBL/GenBank/DDBJ whole genome shotgun (WGS) entry which is preliminary data.</text>
</comment>
<dbReference type="RefSeq" id="WP_138484806.1">
    <property type="nucleotide sequence ID" value="NZ_PPSW01000082.1"/>
</dbReference>
<dbReference type="Proteomes" id="UP000309186">
    <property type="component" value="Unassembled WGS sequence"/>
</dbReference>
<dbReference type="EMBL" id="PPSW01000082">
    <property type="protein sequence ID" value="TLX45076.1"/>
    <property type="molecule type" value="Genomic_DNA"/>
</dbReference>
<feature type="transmembrane region" description="Helical" evidence="1">
    <location>
        <begin position="78"/>
        <end position="96"/>
    </location>
</feature>
<dbReference type="OrthoDB" id="9804785at2"/>
<evidence type="ECO:0000313" key="3">
    <source>
        <dbReference type="Proteomes" id="UP000309186"/>
    </source>
</evidence>
<feature type="transmembrane region" description="Helical" evidence="1">
    <location>
        <begin position="51"/>
        <end position="71"/>
    </location>
</feature>
<proteinExistence type="predicted"/>
<keyword evidence="1" id="KW-1133">Transmembrane helix</keyword>
<keyword evidence="1" id="KW-0472">Membrane</keyword>
<feature type="transmembrane region" description="Helical" evidence="1">
    <location>
        <begin position="116"/>
        <end position="135"/>
    </location>
</feature>
<organism evidence="2 3">
    <name type="scientific">Pseudoalteromonas phenolica</name>
    <dbReference type="NCBI Taxonomy" id="161398"/>
    <lineage>
        <taxon>Bacteria</taxon>
        <taxon>Pseudomonadati</taxon>
        <taxon>Pseudomonadota</taxon>
        <taxon>Gammaproteobacteria</taxon>
        <taxon>Alteromonadales</taxon>
        <taxon>Pseudoalteromonadaceae</taxon>
        <taxon>Pseudoalteromonas</taxon>
    </lineage>
</organism>